<name>A0A1I7DSG3_9BURK</name>
<dbReference type="Gene3D" id="1.10.10.10">
    <property type="entry name" value="Winged helix-like DNA-binding domain superfamily/Winged helix DNA-binding domain"/>
    <property type="match status" value="1"/>
</dbReference>
<dbReference type="SUPFAM" id="SSF46785">
    <property type="entry name" value="Winged helix' DNA-binding domain"/>
    <property type="match status" value="1"/>
</dbReference>
<dbReference type="SMART" id="SM00345">
    <property type="entry name" value="HTH_GNTR"/>
    <property type="match status" value="1"/>
</dbReference>
<dbReference type="GO" id="GO:0003700">
    <property type="term" value="F:DNA-binding transcription factor activity"/>
    <property type="evidence" value="ECO:0007669"/>
    <property type="project" value="InterPro"/>
</dbReference>
<feature type="coiled-coil region" evidence="4">
    <location>
        <begin position="247"/>
        <end position="274"/>
    </location>
</feature>
<dbReference type="Pfam" id="PF07729">
    <property type="entry name" value="FCD"/>
    <property type="match status" value="1"/>
</dbReference>
<evidence type="ECO:0000313" key="7">
    <source>
        <dbReference type="EMBL" id="SFU14641.1"/>
    </source>
</evidence>
<gene>
    <name evidence="7" type="ORF">SAMN05192563_1011127</name>
</gene>
<dbReference type="AlphaFoldDB" id="A0A1I7DSG3"/>
<dbReference type="SMART" id="SM00895">
    <property type="entry name" value="FCD"/>
    <property type="match status" value="1"/>
</dbReference>
<dbReference type="SUPFAM" id="SSF48008">
    <property type="entry name" value="GntR ligand-binding domain-like"/>
    <property type="match status" value="1"/>
</dbReference>
<evidence type="ECO:0000256" key="5">
    <source>
        <dbReference type="SAM" id="MobiDB-lite"/>
    </source>
</evidence>
<feature type="domain" description="HTH gntR-type" evidence="6">
    <location>
        <begin position="66"/>
        <end position="133"/>
    </location>
</feature>
<protein>
    <submittedName>
        <fullName evidence="7">Transcriptional regulator, GntR family</fullName>
    </submittedName>
</protein>
<evidence type="ECO:0000256" key="4">
    <source>
        <dbReference type="SAM" id="Coils"/>
    </source>
</evidence>
<feature type="region of interest" description="Disordered" evidence="5">
    <location>
        <begin position="42"/>
        <end position="61"/>
    </location>
</feature>
<organism evidence="7 8">
    <name type="scientific">Paraburkholderia aspalathi</name>
    <dbReference type="NCBI Taxonomy" id="1324617"/>
    <lineage>
        <taxon>Bacteria</taxon>
        <taxon>Pseudomonadati</taxon>
        <taxon>Pseudomonadota</taxon>
        <taxon>Betaproteobacteria</taxon>
        <taxon>Burkholderiales</taxon>
        <taxon>Burkholderiaceae</taxon>
        <taxon>Paraburkholderia</taxon>
    </lineage>
</organism>
<dbReference type="EMBL" id="FPBH01000011">
    <property type="protein sequence ID" value="SFU14641.1"/>
    <property type="molecule type" value="Genomic_DNA"/>
</dbReference>
<accession>A0A1I7DSG3</accession>
<dbReference type="Gene3D" id="1.20.120.530">
    <property type="entry name" value="GntR ligand-binding domain-like"/>
    <property type="match status" value="1"/>
</dbReference>
<dbReference type="GO" id="GO:0003677">
    <property type="term" value="F:DNA binding"/>
    <property type="evidence" value="ECO:0007669"/>
    <property type="project" value="UniProtKB-KW"/>
</dbReference>
<keyword evidence="2" id="KW-0238">DNA-binding</keyword>
<dbReference type="Proteomes" id="UP000198844">
    <property type="component" value="Unassembled WGS sequence"/>
</dbReference>
<keyword evidence="1" id="KW-0805">Transcription regulation</keyword>
<keyword evidence="3" id="KW-0804">Transcription</keyword>
<proteinExistence type="predicted"/>
<dbReference type="PANTHER" id="PTHR43537:SF53">
    <property type="entry name" value="HTH-TYPE TRANSCRIPTIONAL REPRESSOR NANR"/>
    <property type="match status" value="1"/>
</dbReference>
<dbReference type="PROSITE" id="PS50949">
    <property type="entry name" value="HTH_GNTR"/>
    <property type="match status" value="1"/>
</dbReference>
<dbReference type="InterPro" id="IPR008920">
    <property type="entry name" value="TF_FadR/GntR_C"/>
</dbReference>
<keyword evidence="4" id="KW-0175">Coiled coil</keyword>
<dbReference type="InterPro" id="IPR036390">
    <property type="entry name" value="WH_DNA-bd_sf"/>
</dbReference>
<dbReference type="InterPro" id="IPR011711">
    <property type="entry name" value="GntR_C"/>
</dbReference>
<evidence type="ECO:0000259" key="6">
    <source>
        <dbReference type="PROSITE" id="PS50949"/>
    </source>
</evidence>
<feature type="compositionally biased region" description="Polar residues" evidence="5">
    <location>
        <begin position="42"/>
        <end position="56"/>
    </location>
</feature>
<reference evidence="7 8" key="1">
    <citation type="submission" date="2016-10" db="EMBL/GenBank/DDBJ databases">
        <authorList>
            <person name="de Groot N.N."/>
        </authorList>
    </citation>
    <scope>NUCLEOTIDE SEQUENCE [LARGE SCALE GENOMIC DNA]</scope>
    <source>
        <strain evidence="7 8">LMG 27731</strain>
    </source>
</reference>
<evidence type="ECO:0000256" key="2">
    <source>
        <dbReference type="ARBA" id="ARBA00023125"/>
    </source>
</evidence>
<dbReference type="Pfam" id="PF00392">
    <property type="entry name" value="GntR"/>
    <property type="match status" value="1"/>
</dbReference>
<dbReference type="InterPro" id="IPR036388">
    <property type="entry name" value="WH-like_DNA-bd_sf"/>
</dbReference>
<evidence type="ECO:0000256" key="1">
    <source>
        <dbReference type="ARBA" id="ARBA00023015"/>
    </source>
</evidence>
<dbReference type="PANTHER" id="PTHR43537">
    <property type="entry name" value="TRANSCRIPTIONAL REGULATOR, GNTR FAMILY"/>
    <property type="match status" value="1"/>
</dbReference>
<evidence type="ECO:0000256" key="3">
    <source>
        <dbReference type="ARBA" id="ARBA00023163"/>
    </source>
</evidence>
<evidence type="ECO:0000313" key="8">
    <source>
        <dbReference type="Proteomes" id="UP000198844"/>
    </source>
</evidence>
<dbReference type="InterPro" id="IPR000524">
    <property type="entry name" value="Tscrpt_reg_HTH_GntR"/>
</dbReference>
<sequence length="287" mass="30655">MAWLTIFLMPGISPSARGWRLLPLVATMPGDIAPFSNTELMASRSSRTPSANTGTPIRSAPEDDSISVEERIYASITAALLQGRLRPGAQLVERDLAAAFGCTRGALRKVLARLGFEGKLVLEANRGAFVPSPSEEDIRQVYRARQIVEAGIVAALCGSLSVAHKRRLRAHVRSEEKASHAGTIEESVRLAGQFHVLLTELAGGTELLGLVGQLVAKTELYKALFDPSKGSACSADEHMQIIEALDAGDLHAALAAMREHLSELEERVVEQVRKSAAGADLGAVFGV</sequence>